<evidence type="ECO:0000256" key="1">
    <source>
        <dbReference type="SAM" id="MobiDB-lite"/>
    </source>
</evidence>
<dbReference type="Proteomes" id="UP001174936">
    <property type="component" value="Unassembled WGS sequence"/>
</dbReference>
<name>A0AA40CJL1_9PEZI</name>
<feature type="compositionally biased region" description="Basic and acidic residues" evidence="1">
    <location>
        <begin position="36"/>
        <end position="46"/>
    </location>
</feature>
<gene>
    <name evidence="2" type="ORF">B0T16DRAFT_379164</name>
</gene>
<organism evidence="2 3">
    <name type="scientific">Cercophora newfieldiana</name>
    <dbReference type="NCBI Taxonomy" id="92897"/>
    <lineage>
        <taxon>Eukaryota</taxon>
        <taxon>Fungi</taxon>
        <taxon>Dikarya</taxon>
        <taxon>Ascomycota</taxon>
        <taxon>Pezizomycotina</taxon>
        <taxon>Sordariomycetes</taxon>
        <taxon>Sordariomycetidae</taxon>
        <taxon>Sordariales</taxon>
        <taxon>Lasiosphaeriaceae</taxon>
        <taxon>Cercophora</taxon>
    </lineage>
</organism>
<protein>
    <submittedName>
        <fullName evidence="2">Uncharacterized protein</fullName>
    </submittedName>
</protein>
<dbReference type="Gene3D" id="2.130.10.10">
    <property type="entry name" value="YVTN repeat-like/Quinoprotein amine dehydrogenase"/>
    <property type="match status" value="1"/>
</dbReference>
<sequence>MDPYPRSAAELDEMANTLRRLNTGESPREKRRQIPHHPEQWHEQKQYGDQPPIPPLPRAPEDEQLFRASSYETGHSHGLVRPPSHGRASARKDSASSGGPLKRIPTSGSTTGLSLYPTPSKPPTRALPPLPPLAKSPAPPMPALPKSLRRTPSQASAGSEANSSHYSESSRTHSAHDRSSSNAPMLSPDLPPTPISPYHLAPEDHQPKLARKVQSAASVVNLDPWKVLATKNEKGIKDPAIYYFDVSTTATTLASKHGNKMIKVWSVGSGVVQSTIKISCYTTAQARSREYFVRSHAILSEPTTLMAIAAGFGDSLEIWDWAKKKRLQTIDKADRWAAVRSNIYESAWSPLVTYRGDTDCIDLYAATHDKKPFRRSHTIELRRAGLPVLPKYPELAFSSTSPLLVTASGPRPPRVGHPPPERETLLVAWEIQGHGGPVTNDSASTIVSSEPYRVVAPWQHTELDTALPSSLATYGSVAVSIWIPASYRAMPVPAARGGQGYNLQPVKVHSRYVLIWDFSANSTRTFRIPNAISCVSPDCRYVAYCDARGTDGGARGSLVILDATTGKQLWCWPDPEAGIMDSGPRRGFEQLERLGKVTELSFAADSGFLFVGDIDGNIGVYEIHEGHDKMEVRLK</sequence>
<feature type="region of interest" description="Disordered" evidence="1">
    <location>
        <begin position="1"/>
        <end position="202"/>
    </location>
</feature>
<dbReference type="InterPro" id="IPR015943">
    <property type="entry name" value="WD40/YVTN_repeat-like_dom_sf"/>
</dbReference>
<comment type="caution">
    <text evidence="2">The sequence shown here is derived from an EMBL/GenBank/DDBJ whole genome shotgun (WGS) entry which is preliminary data.</text>
</comment>
<accession>A0AA40CJL1</accession>
<keyword evidence="3" id="KW-1185">Reference proteome</keyword>
<proteinExistence type="predicted"/>
<feature type="compositionally biased region" description="Basic and acidic residues" evidence="1">
    <location>
        <begin position="168"/>
        <end position="179"/>
    </location>
</feature>
<evidence type="ECO:0000313" key="3">
    <source>
        <dbReference type="Proteomes" id="UP001174936"/>
    </source>
</evidence>
<dbReference type="SUPFAM" id="SSF50978">
    <property type="entry name" value="WD40 repeat-like"/>
    <property type="match status" value="1"/>
</dbReference>
<dbReference type="AlphaFoldDB" id="A0AA40CJL1"/>
<evidence type="ECO:0000313" key="2">
    <source>
        <dbReference type="EMBL" id="KAK0640790.1"/>
    </source>
</evidence>
<feature type="compositionally biased region" description="Pro residues" evidence="1">
    <location>
        <begin position="119"/>
        <end position="143"/>
    </location>
</feature>
<dbReference type="EMBL" id="JAULSV010000006">
    <property type="protein sequence ID" value="KAK0640790.1"/>
    <property type="molecule type" value="Genomic_DNA"/>
</dbReference>
<reference evidence="2" key="1">
    <citation type="submission" date="2023-06" db="EMBL/GenBank/DDBJ databases">
        <title>Genome-scale phylogeny and comparative genomics of the fungal order Sordariales.</title>
        <authorList>
            <consortium name="Lawrence Berkeley National Laboratory"/>
            <person name="Hensen N."/>
            <person name="Bonometti L."/>
            <person name="Westerberg I."/>
            <person name="Brannstrom I.O."/>
            <person name="Guillou S."/>
            <person name="Cros-Aarteil S."/>
            <person name="Calhoun S."/>
            <person name="Haridas S."/>
            <person name="Kuo A."/>
            <person name="Mondo S."/>
            <person name="Pangilinan J."/>
            <person name="Riley R."/>
            <person name="Labutti K."/>
            <person name="Andreopoulos B."/>
            <person name="Lipzen A."/>
            <person name="Chen C."/>
            <person name="Yanf M."/>
            <person name="Daum C."/>
            <person name="Ng V."/>
            <person name="Clum A."/>
            <person name="Steindorff A."/>
            <person name="Ohm R."/>
            <person name="Martin F."/>
            <person name="Silar P."/>
            <person name="Natvig D."/>
            <person name="Lalanne C."/>
            <person name="Gautier V."/>
            <person name="Ament-Velasquez S.L."/>
            <person name="Kruys A."/>
            <person name="Hutchinson M.I."/>
            <person name="Powell A.J."/>
            <person name="Barry K."/>
            <person name="Miller A.N."/>
            <person name="Grigoriev I.V."/>
            <person name="Debuchy R."/>
            <person name="Gladieux P."/>
            <person name="Thoren M.H."/>
            <person name="Johannesson H."/>
        </authorList>
    </citation>
    <scope>NUCLEOTIDE SEQUENCE</scope>
    <source>
        <strain evidence="2">SMH2532-1</strain>
    </source>
</reference>
<dbReference type="InterPro" id="IPR036322">
    <property type="entry name" value="WD40_repeat_dom_sf"/>
</dbReference>